<gene>
    <name evidence="2" type="ORF">QYE76_044092</name>
</gene>
<dbReference type="SUPFAM" id="SSF56672">
    <property type="entry name" value="DNA/RNA polymerases"/>
    <property type="match status" value="1"/>
</dbReference>
<organism evidence="2 3">
    <name type="scientific">Lolium multiflorum</name>
    <name type="common">Italian ryegrass</name>
    <name type="synonym">Lolium perenne subsp. multiflorum</name>
    <dbReference type="NCBI Taxonomy" id="4521"/>
    <lineage>
        <taxon>Eukaryota</taxon>
        <taxon>Viridiplantae</taxon>
        <taxon>Streptophyta</taxon>
        <taxon>Embryophyta</taxon>
        <taxon>Tracheophyta</taxon>
        <taxon>Spermatophyta</taxon>
        <taxon>Magnoliopsida</taxon>
        <taxon>Liliopsida</taxon>
        <taxon>Poales</taxon>
        <taxon>Poaceae</taxon>
        <taxon>BOP clade</taxon>
        <taxon>Pooideae</taxon>
        <taxon>Poodae</taxon>
        <taxon>Poeae</taxon>
        <taxon>Poeae Chloroplast Group 2 (Poeae type)</taxon>
        <taxon>Loliodinae</taxon>
        <taxon>Loliinae</taxon>
        <taxon>Lolium</taxon>
    </lineage>
</organism>
<evidence type="ECO:0000313" key="2">
    <source>
        <dbReference type="EMBL" id="KAK1683244.1"/>
    </source>
</evidence>
<dbReference type="InterPro" id="IPR043502">
    <property type="entry name" value="DNA/RNA_pol_sf"/>
</dbReference>
<comment type="caution">
    <text evidence="2">The sequence shown here is derived from an EMBL/GenBank/DDBJ whole genome shotgun (WGS) entry which is preliminary data.</text>
</comment>
<evidence type="ECO:0000313" key="3">
    <source>
        <dbReference type="Proteomes" id="UP001231189"/>
    </source>
</evidence>
<name>A0AAD8TI60_LOLMU</name>
<feature type="domain" description="Reverse transcriptase" evidence="1">
    <location>
        <begin position="113"/>
        <end position="209"/>
    </location>
</feature>
<dbReference type="InterPro" id="IPR000477">
    <property type="entry name" value="RT_dom"/>
</dbReference>
<proteinExistence type="predicted"/>
<sequence>MEFYTFYQGLMGSVGETRWFALGQNLWEGNQRVSQEENQELELTFTADELDEVLASMKRDSAPGPDGLPVLFFKRFWGILRGPILQLLNDFTLGRVDVARLNYGIITLIPKVKGADNIRQFRTITLINVIFKFIAKAYAIRLAPVAHRVIDRCQTAFIKGRCLHEGALALHEIVHELHVRKQKGLLLKLAFEKAYDRVDWDFLQEILLRKGFSAMMVGARRVWWRGKDLTAVGGVHIAGRRGRAHSGVHACSALASACTFGIGLGGISVCQ</sequence>
<dbReference type="AlphaFoldDB" id="A0AAD8TI60"/>
<accession>A0AAD8TI60</accession>
<protein>
    <recommendedName>
        <fullName evidence="1">Reverse transcriptase domain-containing protein</fullName>
    </recommendedName>
</protein>
<evidence type="ECO:0000259" key="1">
    <source>
        <dbReference type="Pfam" id="PF00078"/>
    </source>
</evidence>
<dbReference type="EMBL" id="JAUUTY010000002">
    <property type="protein sequence ID" value="KAK1683244.1"/>
    <property type="molecule type" value="Genomic_DNA"/>
</dbReference>
<keyword evidence="3" id="KW-1185">Reference proteome</keyword>
<dbReference type="PANTHER" id="PTHR19446">
    <property type="entry name" value="REVERSE TRANSCRIPTASES"/>
    <property type="match status" value="1"/>
</dbReference>
<reference evidence="2" key="1">
    <citation type="submission" date="2023-07" db="EMBL/GenBank/DDBJ databases">
        <title>A chromosome-level genome assembly of Lolium multiflorum.</title>
        <authorList>
            <person name="Chen Y."/>
            <person name="Copetti D."/>
            <person name="Kolliker R."/>
            <person name="Studer B."/>
        </authorList>
    </citation>
    <scope>NUCLEOTIDE SEQUENCE</scope>
    <source>
        <strain evidence="2">02402/16</strain>
        <tissue evidence="2">Leaf</tissue>
    </source>
</reference>
<dbReference type="Pfam" id="PF00078">
    <property type="entry name" value="RVT_1"/>
    <property type="match status" value="1"/>
</dbReference>
<dbReference type="Proteomes" id="UP001231189">
    <property type="component" value="Unassembled WGS sequence"/>
</dbReference>